<keyword evidence="4" id="KW-1185">Reference proteome</keyword>
<feature type="compositionally biased region" description="Low complexity" evidence="1">
    <location>
        <begin position="210"/>
        <end position="233"/>
    </location>
</feature>
<feature type="transmembrane region" description="Helical" evidence="2">
    <location>
        <begin position="419"/>
        <end position="446"/>
    </location>
</feature>
<feature type="compositionally biased region" description="Basic and acidic residues" evidence="1">
    <location>
        <begin position="245"/>
        <end position="263"/>
    </location>
</feature>
<organism evidence="3 4">
    <name type="scientific">Cercophora scortea</name>
    <dbReference type="NCBI Taxonomy" id="314031"/>
    <lineage>
        <taxon>Eukaryota</taxon>
        <taxon>Fungi</taxon>
        <taxon>Dikarya</taxon>
        <taxon>Ascomycota</taxon>
        <taxon>Pezizomycotina</taxon>
        <taxon>Sordariomycetes</taxon>
        <taxon>Sordariomycetidae</taxon>
        <taxon>Sordariales</taxon>
        <taxon>Lasiosphaeriaceae</taxon>
        <taxon>Cercophora</taxon>
    </lineage>
</organism>
<evidence type="ECO:0000256" key="1">
    <source>
        <dbReference type="SAM" id="MobiDB-lite"/>
    </source>
</evidence>
<dbReference type="Proteomes" id="UP001286456">
    <property type="component" value="Unassembled WGS sequence"/>
</dbReference>
<name>A0AAE0IV79_9PEZI</name>
<accession>A0AAE0IV79</accession>
<gene>
    <name evidence="3" type="ORF">B0T19DRAFT_438827</name>
</gene>
<comment type="caution">
    <text evidence="3">The sequence shown here is derived from an EMBL/GenBank/DDBJ whole genome shotgun (WGS) entry which is preliminary data.</text>
</comment>
<reference evidence="3" key="2">
    <citation type="submission" date="2023-06" db="EMBL/GenBank/DDBJ databases">
        <authorList>
            <consortium name="Lawrence Berkeley National Laboratory"/>
            <person name="Haridas S."/>
            <person name="Hensen N."/>
            <person name="Bonometti L."/>
            <person name="Westerberg I."/>
            <person name="Brannstrom I.O."/>
            <person name="Guillou S."/>
            <person name="Cros-Aarteil S."/>
            <person name="Calhoun S."/>
            <person name="Kuo A."/>
            <person name="Mondo S."/>
            <person name="Pangilinan J."/>
            <person name="Riley R."/>
            <person name="Labutti K."/>
            <person name="Andreopoulos B."/>
            <person name="Lipzen A."/>
            <person name="Chen C."/>
            <person name="Yanf M."/>
            <person name="Daum C."/>
            <person name="Ng V."/>
            <person name="Clum A."/>
            <person name="Steindorff A."/>
            <person name="Ohm R."/>
            <person name="Martin F."/>
            <person name="Silar P."/>
            <person name="Natvig D."/>
            <person name="Lalanne C."/>
            <person name="Gautier V."/>
            <person name="Ament-Velasquez S.L."/>
            <person name="Kruys A."/>
            <person name="Hutchinson M.I."/>
            <person name="Powell A.J."/>
            <person name="Barry K."/>
            <person name="Miller A.N."/>
            <person name="Grigoriev I.V."/>
            <person name="Debuchy R."/>
            <person name="Gladieux P."/>
            <person name="Thoren M.H."/>
            <person name="Johannesson H."/>
        </authorList>
    </citation>
    <scope>NUCLEOTIDE SEQUENCE</scope>
    <source>
        <strain evidence="3">SMH4131-1</strain>
    </source>
</reference>
<evidence type="ECO:0000313" key="3">
    <source>
        <dbReference type="EMBL" id="KAK3331946.1"/>
    </source>
</evidence>
<feature type="compositionally biased region" description="Low complexity" evidence="1">
    <location>
        <begin position="186"/>
        <end position="196"/>
    </location>
</feature>
<keyword evidence="2" id="KW-0472">Membrane</keyword>
<protein>
    <submittedName>
        <fullName evidence="3">Uncharacterized protein</fullName>
    </submittedName>
</protein>
<feature type="region of interest" description="Disordered" evidence="1">
    <location>
        <begin position="85"/>
        <end position="368"/>
    </location>
</feature>
<feature type="compositionally biased region" description="Low complexity" evidence="1">
    <location>
        <begin position="122"/>
        <end position="142"/>
    </location>
</feature>
<reference evidence="3" key="1">
    <citation type="journal article" date="2023" name="Mol. Phylogenet. Evol.">
        <title>Genome-scale phylogeny and comparative genomics of the fungal order Sordariales.</title>
        <authorList>
            <person name="Hensen N."/>
            <person name="Bonometti L."/>
            <person name="Westerberg I."/>
            <person name="Brannstrom I.O."/>
            <person name="Guillou S."/>
            <person name="Cros-Aarteil S."/>
            <person name="Calhoun S."/>
            <person name="Haridas S."/>
            <person name="Kuo A."/>
            <person name="Mondo S."/>
            <person name="Pangilinan J."/>
            <person name="Riley R."/>
            <person name="LaButti K."/>
            <person name="Andreopoulos B."/>
            <person name="Lipzen A."/>
            <person name="Chen C."/>
            <person name="Yan M."/>
            <person name="Daum C."/>
            <person name="Ng V."/>
            <person name="Clum A."/>
            <person name="Steindorff A."/>
            <person name="Ohm R.A."/>
            <person name="Martin F."/>
            <person name="Silar P."/>
            <person name="Natvig D.O."/>
            <person name="Lalanne C."/>
            <person name="Gautier V."/>
            <person name="Ament-Velasquez S.L."/>
            <person name="Kruys A."/>
            <person name="Hutchinson M.I."/>
            <person name="Powell A.J."/>
            <person name="Barry K."/>
            <person name="Miller A.N."/>
            <person name="Grigoriev I.V."/>
            <person name="Debuchy R."/>
            <person name="Gladieux P."/>
            <person name="Hiltunen Thoren M."/>
            <person name="Johannesson H."/>
        </authorList>
    </citation>
    <scope>NUCLEOTIDE SEQUENCE</scope>
    <source>
        <strain evidence="3">SMH4131-1</strain>
    </source>
</reference>
<dbReference type="AlphaFoldDB" id="A0AAE0IV79"/>
<feature type="compositionally biased region" description="Basic residues" evidence="1">
    <location>
        <begin position="336"/>
        <end position="350"/>
    </location>
</feature>
<dbReference type="EMBL" id="JAUEPO010000002">
    <property type="protein sequence ID" value="KAK3331946.1"/>
    <property type="molecule type" value="Genomic_DNA"/>
</dbReference>
<evidence type="ECO:0000256" key="2">
    <source>
        <dbReference type="SAM" id="Phobius"/>
    </source>
</evidence>
<feature type="compositionally biased region" description="Low complexity" evidence="1">
    <location>
        <begin position="291"/>
        <end position="314"/>
    </location>
</feature>
<keyword evidence="2" id="KW-0812">Transmembrane</keyword>
<feature type="compositionally biased region" description="Low complexity" evidence="1">
    <location>
        <begin position="152"/>
        <end position="172"/>
    </location>
</feature>
<feature type="transmembrane region" description="Helical" evidence="2">
    <location>
        <begin position="382"/>
        <end position="399"/>
    </location>
</feature>
<feature type="compositionally biased region" description="Low complexity" evidence="1">
    <location>
        <begin position="94"/>
        <end position="115"/>
    </location>
</feature>
<keyword evidence="2" id="KW-1133">Transmembrane helix</keyword>
<evidence type="ECO:0000313" key="4">
    <source>
        <dbReference type="Proteomes" id="UP001286456"/>
    </source>
</evidence>
<sequence length="471" mass="49047">MNYLKSLLPIPIGARSTNSNAVNKIKNPSSGMEAMDQKIRDMERWIDGLNIAMPDPPVGYTFEEAKLDLENGVNPVLLEAALDSSSGTIDGDKSAPGSGKAKSSDSSSSGTLSSATIDGEKSVPGSSKADSSGSSSSGTLSSATIDGEKSSPDSSRTLSSGPSSSGTLSLGTIDGQKLAPGSAKTSNASSSPGNSSETVSSGTVDGGKAAPGSSKTGSPGSSSSGTLSSATLGFSPRSHSARRAVLLDRMCKPSGRITEKQQEQDQPGKSAGSAKEDSQALKTPSPAEGWGATRKQGAAAQAAAGTVAGATGTAPDDEAGRARCDTGARITPSTRTRTRKSPTGFHRKSRRADTQAGDDGDDDDDDDDAEHLRSLLREPERMSHVLTIWSIFYILYALIDARDRALRNNWSTGTSYYDVSSGMHCAMIFSSVTQVVLVALAMLWLVQKASPTPGLERLDRLDRWLASMVWW</sequence>
<feature type="compositionally biased region" description="Acidic residues" evidence="1">
    <location>
        <begin position="356"/>
        <end position="368"/>
    </location>
</feature>
<proteinExistence type="predicted"/>